<protein>
    <submittedName>
        <fullName evidence="2">Peptidase M15</fullName>
    </submittedName>
</protein>
<dbReference type="SUPFAM" id="SSF55166">
    <property type="entry name" value="Hedgehog/DD-peptidase"/>
    <property type="match status" value="1"/>
</dbReference>
<accession>A0ABY0C2F9</accession>
<reference evidence="2 3" key="1">
    <citation type="journal article" date="2018" name="Front. Microbiol.">
        <title>Genome-Based Analysis Reveals the Taxonomy and Diversity of the Family Idiomarinaceae.</title>
        <authorList>
            <person name="Liu Y."/>
            <person name="Lai Q."/>
            <person name="Shao Z."/>
        </authorList>
    </citation>
    <scope>NUCLEOTIDE SEQUENCE [LARGE SCALE GENOMIC DNA]</scope>
    <source>
        <strain evidence="2 3">GBSy1</strain>
    </source>
</reference>
<dbReference type="InterPro" id="IPR052179">
    <property type="entry name" value="DD-CPase-like"/>
</dbReference>
<evidence type="ECO:0000259" key="1">
    <source>
        <dbReference type="Pfam" id="PF02557"/>
    </source>
</evidence>
<comment type="caution">
    <text evidence="2">The sequence shown here is derived from an EMBL/GenBank/DDBJ whole genome shotgun (WGS) entry which is preliminary data.</text>
</comment>
<feature type="domain" description="D-alanyl-D-alanine carboxypeptidase-like core" evidence="1">
    <location>
        <begin position="26"/>
        <end position="165"/>
    </location>
</feature>
<name>A0ABY0C2F9_9GAMM</name>
<evidence type="ECO:0000313" key="2">
    <source>
        <dbReference type="EMBL" id="RUO31828.1"/>
    </source>
</evidence>
<dbReference type="Proteomes" id="UP000287410">
    <property type="component" value="Unassembled WGS sequence"/>
</dbReference>
<dbReference type="Gene3D" id="3.30.1380.10">
    <property type="match status" value="1"/>
</dbReference>
<evidence type="ECO:0000313" key="3">
    <source>
        <dbReference type="Proteomes" id="UP000287410"/>
    </source>
</evidence>
<organism evidence="2 3">
    <name type="scientific">Aliidiomarina sedimenti</name>
    <dbReference type="NCBI Taxonomy" id="1933879"/>
    <lineage>
        <taxon>Bacteria</taxon>
        <taxon>Pseudomonadati</taxon>
        <taxon>Pseudomonadota</taxon>
        <taxon>Gammaproteobacteria</taxon>
        <taxon>Alteromonadales</taxon>
        <taxon>Idiomarinaceae</taxon>
        <taxon>Aliidiomarina</taxon>
    </lineage>
</organism>
<sequence length="217" mass="24391">MTNPDYQTLTGLTAAHVAAEVDGCPLHPETVAAFTRMQQEAASAGHDLRVASGFRSYQRQLAIWQRKVEALGTNPADEDLLSILHWSAMPGASRHHWGSDLDVFDKTALGEQGLRLEPWEYQAGGPCAPLYDWLQQHAHRFGFYWPYDTDRGGVAPEPWHLSYAPVSQPFQQAFTLEHLQAAWLEQPPAAFDWLQQKAPQLFARYVQRVAEAPRESG</sequence>
<keyword evidence="3" id="KW-1185">Reference proteome</keyword>
<dbReference type="PANTHER" id="PTHR34385">
    <property type="entry name" value="D-ALANYL-D-ALANINE CARBOXYPEPTIDASE"/>
    <property type="match status" value="1"/>
</dbReference>
<gene>
    <name evidence="2" type="ORF">CWE12_02175</name>
</gene>
<dbReference type="InterPro" id="IPR009045">
    <property type="entry name" value="Zn_M74/Hedgehog-like"/>
</dbReference>
<dbReference type="Pfam" id="PF02557">
    <property type="entry name" value="VanY"/>
    <property type="match status" value="1"/>
</dbReference>
<proteinExistence type="predicted"/>
<dbReference type="InterPro" id="IPR003709">
    <property type="entry name" value="VanY-like_core_dom"/>
</dbReference>
<dbReference type="EMBL" id="PIPN01000001">
    <property type="protein sequence ID" value="RUO31828.1"/>
    <property type="molecule type" value="Genomic_DNA"/>
</dbReference>
<dbReference type="RefSeq" id="WP_126788029.1">
    <property type="nucleotide sequence ID" value="NZ_PIPN01000001.1"/>
</dbReference>
<dbReference type="PANTHER" id="PTHR34385:SF1">
    <property type="entry name" value="PEPTIDOGLYCAN L-ALANYL-D-GLUTAMATE ENDOPEPTIDASE CWLK"/>
    <property type="match status" value="1"/>
</dbReference>
<dbReference type="CDD" id="cd14847">
    <property type="entry name" value="DD-carboxypeptidase_like"/>
    <property type="match status" value="1"/>
</dbReference>